<keyword evidence="2" id="KW-0233">DNA recombination</keyword>
<reference evidence="4" key="1">
    <citation type="journal article" date="2015" name="Nature">
        <title>Complex archaea that bridge the gap between prokaryotes and eukaryotes.</title>
        <authorList>
            <person name="Spang A."/>
            <person name="Saw J.H."/>
            <person name="Jorgensen S.L."/>
            <person name="Zaremba-Niedzwiedzka K."/>
            <person name="Martijn J."/>
            <person name="Lind A.E."/>
            <person name="van Eijk R."/>
            <person name="Schleper C."/>
            <person name="Guy L."/>
            <person name="Ettema T.J."/>
        </authorList>
    </citation>
    <scope>NUCLEOTIDE SEQUENCE</scope>
</reference>
<dbReference type="InterPro" id="IPR002104">
    <property type="entry name" value="Integrase_catalytic"/>
</dbReference>
<dbReference type="GO" id="GO:0006310">
    <property type="term" value="P:DNA recombination"/>
    <property type="evidence" value="ECO:0007669"/>
    <property type="project" value="UniProtKB-KW"/>
</dbReference>
<proteinExistence type="predicted"/>
<comment type="caution">
    <text evidence="4">The sequence shown here is derived from an EMBL/GenBank/DDBJ whole genome shotgun (WGS) entry which is preliminary data.</text>
</comment>
<dbReference type="PANTHER" id="PTHR30349">
    <property type="entry name" value="PHAGE INTEGRASE-RELATED"/>
    <property type="match status" value="1"/>
</dbReference>
<keyword evidence="1" id="KW-0238">DNA-binding</keyword>
<dbReference type="GO" id="GO:0015074">
    <property type="term" value="P:DNA integration"/>
    <property type="evidence" value="ECO:0007669"/>
    <property type="project" value="InterPro"/>
</dbReference>
<accession>A0A0F9LS59</accession>
<gene>
    <name evidence="4" type="ORF">LCGC14_1244090</name>
</gene>
<dbReference type="InterPro" id="IPR050090">
    <property type="entry name" value="Tyrosine_recombinase_XerCD"/>
</dbReference>
<dbReference type="GO" id="GO:0003677">
    <property type="term" value="F:DNA binding"/>
    <property type="evidence" value="ECO:0007669"/>
    <property type="project" value="UniProtKB-KW"/>
</dbReference>
<dbReference type="SUPFAM" id="SSF56349">
    <property type="entry name" value="DNA breaking-rejoining enzymes"/>
    <property type="match status" value="1"/>
</dbReference>
<dbReference type="PROSITE" id="PS51898">
    <property type="entry name" value="TYR_RECOMBINASE"/>
    <property type="match status" value="1"/>
</dbReference>
<organism evidence="4">
    <name type="scientific">marine sediment metagenome</name>
    <dbReference type="NCBI Taxonomy" id="412755"/>
    <lineage>
        <taxon>unclassified sequences</taxon>
        <taxon>metagenomes</taxon>
        <taxon>ecological metagenomes</taxon>
    </lineage>
</organism>
<evidence type="ECO:0000313" key="4">
    <source>
        <dbReference type="EMBL" id="KKM89896.1"/>
    </source>
</evidence>
<dbReference type="Gene3D" id="1.10.443.10">
    <property type="entry name" value="Intergrase catalytic core"/>
    <property type="match status" value="1"/>
</dbReference>
<dbReference type="PANTHER" id="PTHR30349:SF41">
    <property type="entry name" value="INTEGRASE_RECOMBINASE PROTEIN MJ0367-RELATED"/>
    <property type="match status" value="1"/>
</dbReference>
<evidence type="ECO:0000256" key="2">
    <source>
        <dbReference type="ARBA" id="ARBA00023172"/>
    </source>
</evidence>
<dbReference type="Pfam" id="PF00589">
    <property type="entry name" value="Phage_integrase"/>
    <property type="match status" value="1"/>
</dbReference>
<feature type="domain" description="Tyr recombinase" evidence="3">
    <location>
        <begin position="98"/>
        <end position="299"/>
    </location>
</feature>
<evidence type="ECO:0000259" key="3">
    <source>
        <dbReference type="PROSITE" id="PS51898"/>
    </source>
</evidence>
<dbReference type="AlphaFoldDB" id="A0A0F9LS59"/>
<sequence>MNLHNIIIDYVESKQSMGMRFNSEAVILKSFCKTLGNVDIDDVEADLVMAYLVGRGPITSFWHRKFEALSGFYRYAIGRGYVRLSPLPSKKPERPKPYVAYIYTTEEFHRLLAATDILEKSRCHVDTVTFRTLLLLLFNTGLRIGEVMSLTLADVSPFNNLLTIRETKFFKNRLVPIDPRLGSVLYDYSERKHTTSQNEHSPFFGKRNGLALTHTCVERTFRKLCNYCGIHREDGARYQPRLHDIRHTFALSRLLDWYRKGADDQRLLPHLSTYLGHVNISATQRYLTMTPELLSEASSRFEKYALSEVNHV</sequence>
<name>A0A0F9LS59_9ZZZZ</name>
<protein>
    <recommendedName>
        <fullName evidence="3">Tyr recombinase domain-containing protein</fullName>
    </recommendedName>
</protein>
<dbReference type="EMBL" id="LAZR01006750">
    <property type="protein sequence ID" value="KKM89896.1"/>
    <property type="molecule type" value="Genomic_DNA"/>
</dbReference>
<dbReference type="InterPro" id="IPR011010">
    <property type="entry name" value="DNA_brk_join_enz"/>
</dbReference>
<dbReference type="InterPro" id="IPR013762">
    <property type="entry name" value="Integrase-like_cat_sf"/>
</dbReference>
<evidence type="ECO:0000256" key="1">
    <source>
        <dbReference type="ARBA" id="ARBA00023125"/>
    </source>
</evidence>